<organism evidence="1 2">
    <name type="scientific">Paenimyroides viscosum</name>
    <dbReference type="NCBI Taxonomy" id="2488729"/>
    <lineage>
        <taxon>Bacteria</taxon>
        <taxon>Pseudomonadati</taxon>
        <taxon>Bacteroidota</taxon>
        <taxon>Flavobacteriia</taxon>
        <taxon>Flavobacteriales</taxon>
        <taxon>Flavobacteriaceae</taxon>
        <taxon>Paenimyroides</taxon>
    </lineage>
</organism>
<proteinExistence type="predicted"/>
<accession>A0A3P1AVU6</accession>
<comment type="caution">
    <text evidence="1">The sequence shown here is derived from an EMBL/GenBank/DDBJ whole genome shotgun (WGS) entry which is preliminary data.</text>
</comment>
<dbReference type="OrthoDB" id="1351852at2"/>
<name>A0A3P1AVU6_9FLAO</name>
<dbReference type="PROSITE" id="PS51257">
    <property type="entry name" value="PROKAR_LIPOPROTEIN"/>
    <property type="match status" value="1"/>
</dbReference>
<dbReference type="RefSeq" id="WP_124900089.1">
    <property type="nucleotide sequence ID" value="NZ_RQTJ01000031.1"/>
</dbReference>
<dbReference type="EMBL" id="RQTJ01000031">
    <property type="protein sequence ID" value="RRA92053.1"/>
    <property type="molecule type" value="Genomic_DNA"/>
</dbReference>
<dbReference type="AlphaFoldDB" id="A0A3P1AVU6"/>
<reference evidence="1 2" key="1">
    <citation type="submission" date="2018-11" db="EMBL/GenBank/DDBJ databases">
        <title>Flavobacterium sp. nov., YIM 102796 draft genome.</title>
        <authorList>
            <person name="Li G."/>
            <person name="Jiang Y."/>
        </authorList>
    </citation>
    <scope>NUCLEOTIDE SEQUENCE [LARGE SCALE GENOMIC DNA]</scope>
    <source>
        <strain evidence="1 2">YIM 102796</strain>
    </source>
</reference>
<evidence type="ECO:0000313" key="1">
    <source>
        <dbReference type="EMBL" id="RRA92053.1"/>
    </source>
</evidence>
<gene>
    <name evidence="1" type="ORF">EG242_11910</name>
</gene>
<evidence type="ECO:0000313" key="2">
    <source>
        <dbReference type="Proteomes" id="UP000268372"/>
    </source>
</evidence>
<dbReference type="Proteomes" id="UP000268372">
    <property type="component" value="Unassembled WGS sequence"/>
</dbReference>
<keyword evidence="2" id="KW-1185">Reference proteome</keyword>
<protein>
    <submittedName>
        <fullName evidence="1">Uncharacterized protein</fullName>
    </submittedName>
</protein>
<sequence length="177" mass="20761">MKFLSLIFLILLIGCEPKEDKPELDFVKIDIFSGQHHIPSSITIDFKSKSLSFSDLTQMTIIPEDCACAFEILKPSVDFEYIKLNETEFKEIKVILGKNFISDIQKLNTEYLKDRSNYLYDEGKRFRISFAKDSTKFATEDFLILDPHNELKIYEIMKLIKKHTKSTNNKKYIEHFS</sequence>